<dbReference type="InterPro" id="IPR004839">
    <property type="entry name" value="Aminotransferase_I/II_large"/>
</dbReference>
<dbReference type="UniPathway" id="UPA00148"/>
<evidence type="ECO:0000256" key="8">
    <source>
        <dbReference type="ARBA" id="ARBA00029996"/>
    </source>
</evidence>
<evidence type="ECO:0000256" key="4">
    <source>
        <dbReference type="ARBA" id="ARBA00012285"/>
    </source>
</evidence>
<dbReference type="SUPFAM" id="SSF53383">
    <property type="entry name" value="PLP-dependent transferases"/>
    <property type="match status" value="1"/>
</dbReference>
<gene>
    <name evidence="11" type="ORF">GR702_02830</name>
</gene>
<comment type="cofactor">
    <cofactor evidence="1">
        <name>pyridoxal 5'-phosphate</name>
        <dbReference type="ChEBI" id="CHEBI:597326"/>
    </cofactor>
</comment>
<protein>
    <recommendedName>
        <fullName evidence="4">threonine-phosphate decarboxylase</fullName>
        <ecNumber evidence="4">4.1.1.81</ecNumber>
    </recommendedName>
    <alternativeName>
        <fullName evidence="8">L-threonine-O-3-phosphate decarboxylase</fullName>
    </alternativeName>
</protein>
<dbReference type="InterPro" id="IPR004838">
    <property type="entry name" value="NHTrfase_class1_PyrdxlP-BS"/>
</dbReference>
<dbReference type="Gene3D" id="3.90.1150.10">
    <property type="entry name" value="Aspartate Aminotransferase, domain 1"/>
    <property type="match status" value="1"/>
</dbReference>
<keyword evidence="6" id="KW-0663">Pyridoxal phosphate</keyword>
<keyword evidence="12" id="KW-1185">Reference proteome</keyword>
<comment type="caution">
    <text evidence="11">The sequence shown here is derived from an EMBL/GenBank/DDBJ whole genome shotgun (WGS) entry which is preliminary data.</text>
</comment>
<evidence type="ECO:0000259" key="10">
    <source>
        <dbReference type="Pfam" id="PF00155"/>
    </source>
</evidence>
<dbReference type="Proteomes" id="UP000465810">
    <property type="component" value="Unassembled WGS sequence"/>
</dbReference>
<dbReference type="CDD" id="cd00609">
    <property type="entry name" value="AAT_like"/>
    <property type="match status" value="1"/>
</dbReference>
<evidence type="ECO:0000256" key="7">
    <source>
        <dbReference type="ARBA" id="ARBA00023239"/>
    </source>
</evidence>
<reference evidence="11 12" key="1">
    <citation type="submission" date="2019-12" db="EMBL/GenBank/DDBJ databases">
        <authorList>
            <person name="Feng G."/>
            <person name="Zhu H."/>
        </authorList>
    </citation>
    <scope>NUCLEOTIDE SEQUENCE [LARGE SCALE GENOMIC DNA]</scope>
    <source>
        <strain evidence="11 12">FGD1</strain>
    </source>
</reference>
<dbReference type="PANTHER" id="PTHR42885">
    <property type="entry name" value="HISTIDINOL-PHOSPHATE AMINOTRANSFERASE-RELATED"/>
    <property type="match status" value="1"/>
</dbReference>
<dbReference type="EC" id="4.1.1.81" evidence="4"/>
<dbReference type="AlphaFoldDB" id="A0A7X4K5A4"/>
<comment type="function">
    <text evidence="2">Decarboxylates L-threonine-O-3-phosphate to yield (R)-1-amino-2-propanol O-2-phosphate, the precursor for the linkage between the nucleotide loop and the corrin ring in cobalamin.</text>
</comment>
<organism evidence="11 12">
    <name type="scientific">Novosphingobium silvae</name>
    <dbReference type="NCBI Taxonomy" id="2692619"/>
    <lineage>
        <taxon>Bacteria</taxon>
        <taxon>Pseudomonadati</taxon>
        <taxon>Pseudomonadota</taxon>
        <taxon>Alphaproteobacteria</taxon>
        <taxon>Sphingomonadales</taxon>
        <taxon>Sphingomonadaceae</taxon>
        <taxon>Novosphingobium</taxon>
    </lineage>
</organism>
<dbReference type="GO" id="GO:0009236">
    <property type="term" value="P:cobalamin biosynthetic process"/>
    <property type="evidence" value="ECO:0007669"/>
    <property type="project" value="UniProtKB-UniPathway"/>
</dbReference>
<dbReference type="PANTHER" id="PTHR42885:SF1">
    <property type="entry name" value="THREONINE-PHOSPHATE DECARBOXYLASE"/>
    <property type="match status" value="1"/>
</dbReference>
<keyword evidence="7 11" id="KW-0456">Lyase</keyword>
<proteinExistence type="predicted"/>
<dbReference type="Pfam" id="PF00155">
    <property type="entry name" value="Aminotran_1_2"/>
    <property type="match status" value="1"/>
</dbReference>
<dbReference type="GO" id="GO:0030170">
    <property type="term" value="F:pyridoxal phosphate binding"/>
    <property type="evidence" value="ECO:0007669"/>
    <property type="project" value="InterPro"/>
</dbReference>
<dbReference type="GO" id="GO:0048472">
    <property type="term" value="F:threonine-phosphate decarboxylase activity"/>
    <property type="evidence" value="ECO:0007669"/>
    <property type="project" value="UniProtKB-EC"/>
</dbReference>
<keyword evidence="5" id="KW-0169">Cobalamin biosynthesis</keyword>
<dbReference type="EMBL" id="WVTD01000001">
    <property type="protein sequence ID" value="MYL96711.1"/>
    <property type="molecule type" value="Genomic_DNA"/>
</dbReference>
<comment type="catalytic activity">
    <reaction evidence="9">
        <text>O-phospho-L-threonine + H(+) = (R)-1-aminopropan-2-yl phosphate + CO2</text>
        <dbReference type="Rhea" id="RHEA:11492"/>
        <dbReference type="ChEBI" id="CHEBI:15378"/>
        <dbReference type="ChEBI" id="CHEBI:16526"/>
        <dbReference type="ChEBI" id="CHEBI:58563"/>
        <dbReference type="ChEBI" id="CHEBI:58675"/>
        <dbReference type="EC" id="4.1.1.81"/>
    </reaction>
</comment>
<evidence type="ECO:0000313" key="12">
    <source>
        <dbReference type="Proteomes" id="UP000465810"/>
    </source>
</evidence>
<dbReference type="InterPro" id="IPR015424">
    <property type="entry name" value="PyrdxlP-dep_Trfase"/>
</dbReference>
<name>A0A7X4K5A4_9SPHN</name>
<accession>A0A7X4K5A4</accession>
<dbReference type="PROSITE" id="PS00105">
    <property type="entry name" value="AA_TRANSFER_CLASS_1"/>
    <property type="match status" value="1"/>
</dbReference>
<evidence type="ECO:0000256" key="9">
    <source>
        <dbReference type="ARBA" id="ARBA00048531"/>
    </source>
</evidence>
<feature type="domain" description="Aminotransferase class I/classII large" evidence="10">
    <location>
        <begin position="124"/>
        <end position="320"/>
    </location>
</feature>
<dbReference type="NCBIfam" id="TIGR01140">
    <property type="entry name" value="L_thr_O3P_dcar"/>
    <property type="match status" value="1"/>
</dbReference>
<evidence type="ECO:0000256" key="5">
    <source>
        <dbReference type="ARBA" id="ARBA00022573"/>
    </source>
</evidence>
<dbReference type="InterPro" id="IPR015421">
    <property type="entry name" value="PyrdxlP-dep_Trfase_major"/>
</dbReference>
<evidence type="ECO:0000256" key="2">
    <source>
        <dbReference type="ARBA" id="ARBA00003444"/>
    </source>
</evidence>
<evidence type="ECO:0000256" key="3">
    <source>
        <dbReference type="ARBA" id="ARBA00004953"/>
    </source>
</evidence>
<dbReference type="RefSeq" id="WP_160984400.1">
    <property type="nucleotide sequence ID" value="NZ_WVTD01000001.1"/>
</dbReference>
<evidence type="ECO:0000256" key="1">
    <source>
        <dbReference type="ARBA" id="ARBA00001933"/>
    </source>
</evidence>
<evidence type="ECO:0000256" key="6">
    <source>
        <dbReference type="ARBA" id="ARBA00022898"/>
    </source>
</evidence>
<dbReference type="InterPro" id="IPR015422">
    <property type="entry name" value="PyrdxlP-dep_Trfase_small"/>
</dbReference>
<evidence type="ECO:0000313" key="11">
    <source>
        <dbReference type="EMBL" id="MYL96711.1"/>
    </source>
</evidence>
<dbReference type="Gene3D" id="3.40.640.10">
    <property type="entry name" value="Type I PLP-dependent aspartate aminotransferase-like (Major domain)"/>
    <property type="match status" value="1"/>
</dbReference>
<sequence length="327" mass="35090">MTSPFLHHGGRLAEAARRFGGAPEDWIDLSTGLNPVPWPVDRAPAADWRALPAPDALAALEQAAARHFGADPALVCAVPGSETALRLLAMVLGLPGRALVPAYRTHAEAFAASAPISFGESPATCEAVVLANPNNPDGILRAPADVLDWHARIASHGGWLIVDEAFADCHRESSVAAQVEEGTRLVVLRSFGKFFGLAGLRLGFVIAPPELEQELRRLLGSWPLHAAALEVGPAAYADAPWIERTRRELPRRADALDRVLARSGLAPQGNCPLFRYVTGPGARDLFTRLARARILTRPFAEREDALRLGVPADPGQLERLEQALARG</sequence>
<dbReference type="InterPro" id="IPR005860">
    <property type="entry name" value="CobD"/>
</dbReference>
<comment type="pathway">
    <text evidence="3">Cofactor biosynthesis; adenosylcobalamin biosynthesis.</text>
</comment>